<dbReference type="AlphaFoldDB" id="A0A6A6T0Z5"/>
<organism evidence="8 9">
    <name type="scientific">Lophiostoma macrostomum CBS 122681</name>
    <dbReference type="NCBI Taxonomy" id="1314788"/>
    <lineage>
        <taxon>Eukaryota</taxon>
        <taxon>Fungi</taxon>
        <taxon>Dikarya</taxon>
        <taxon>Ascomycota</taxon>
        <taxon>Pezizomycotina</taxon>
        <taxon>Dothideomycetes</taxon>
        <taxon>Pleosporomycetidae</taxon>
        <taxon>Pleosporales</taxon>
        <taxon>Lophiostomataceae</taxon>
        <taxon>Lophiostoma</taxon>
    </lineage>
</organism>
<protein>
    <submittedName>
        <fullName evidence="8">Cytochrome P450</fullName>
    </submittedName>
</protein>
<keyword evidence="3 6" id="KW-0349">Heme</keyword>
<dbReference type="Pfam" id="PF00067">
    <property type="entry name" value="p450"/>
    <property type="match status" value="1"/>
</dbReference>
<gene>
    <name evidence="8" type="ORF">K491DRAFT_603837</name>
</gene>
<evidence type="ECO:0000313" key="9">
    <source>
        <dbReference type="Proteomes" id="UP000799324"/>
    </source>
</evidence>
<keyword evidence="5 6" id="KW-0408">Iron</keyword>
<keyword evidence="9" id="KW-1185">Reference proteome</keyword>
<feature type="binding site" description="axial binding residue" evidence="6">
    <location>
        <position position="119"/>
    </location>
    <ligand>
        <name>heme</name>
        <dbReference type="ChEBI" id="CHEBI:30413"/>
    </ligand>
    <ligandPart>
        <name>Fe</name>
        <dbReference type="ChEBI" id="CHEBI:18248"/>
    </ligandPart>
</feature>
<dbReference type="InterPro" id="IPR017972">
    <property type="entry name" value="Cyt_P450_CS"/>
</dbReference>
<dbReference type="InterPro" id="IPR050529">
    <property type="entry name" value="CYP450_sterol_14alpha_dmase"/>
</dbReference>
<evidence type="ECO:0000256" key="3">
    <source>
        <dbReference type="ARBA" id="ARBA00022617"/>
    </source>
</evidence>
<comment type="cofactor">
    <cofactor evidence="1 6">
        <name>heme</name>
        <dbReference type="ChEBI" id="CHEBI:30413"/>
    </cofactor>
</comment>
<dbReference type="Gene3D" id="1.10.630.10">
    <property type="entry name" value="Cytochrome P450"/>
    <property type="match status" value="1"/>
</dbReference>
<dbReference type="InterPro" id="IPR036396">
    <property type="entry name" value="Cyt_P450_sf"/>
</dbReference>
<dbReference type="GO" id="GO:0020037">
    <property type="term" value="F:heme binding"/>
    <property type="evidence" value="ECO:0007669"/>
    <property type="project" value="InterPro"/>
</dbReference>
<name>A0A6A6T0Z5_9PLEO</name>
<dbReference type="GO" id="GO:0005506">
    <property type="term" value="F:iron ion binding"/>
    <property type="evidence" value="ECO:0007669"/>
    <property type="project" value="InterPro"/>
</dbReference>
<dbReference type="PRINTS" id="PR00465">
    <property type="entry name" value="EP450IV"/>
</dbReference>
<evidence type="ECO:0000256" key="1">
    <source>
        <dbReference type="ARBA" id="ARBA00001971"/>
    </source>
</evidence>
<evidence type="ECO:0000256" key="2">
    <source>
        <dbReference type="ARBA" id="ARBA00010617"/>
    </source>
</evidence>
<sequence length="178" mass="19732">QRDQVDEAYLLEQCPKLDSLVSETLRLTVTNSLGRVIMEPTVVGGKVLEPGNKIMVRLPVVAPLYCLSDIRQLPIHELHYDTEIWGAEPGSLDPNRFVENPKLSKSQSYRPWGGGHTLCPGRFLAKRSANAFVAILVTKYNVTVQSDTFPKSDGARPSPGVVTIGRGEDLKLRLRPRV</sequence>
<evidence type="ECO:0000313" key="8">
    <source>
        <dbReference type="EMBL" id="KAF2652997.1"/>
    </source>
</evidence>
<keyword evidence="4 6" id="KW-0479">Metal-binding</keyword>
<dbReference type="Proteomes" id="UP000799324">
    <property type="component" value="Unassembled WGS sequence"/>
</dbReference>
<dbReference type="PANTHER" id="PTHR24304:SF2">
    <property type="entry name" value="24-HYDROXYCHOLESTEROL 7-ALPHA-HYDROXYLASE"/>
    <property type="match status" value="1"/>
</dbReference>
<reference evidence="8" key="1">
    <citation type="journal article" date="2020" name="Stud. Mycol.">
        <title>101 Dothideomycetes genomes: a test case for predicting lifestyles and emergence of pathogens.</title>
        <authorList>
            <person name="Haridas S."/>
            <person name="Albert R."/>
            <person name="Binder M."/>
            <person name="Bloem J."/>
            <person name="Labutti K."/>
            <person name="Salamov A."/>
            <person name="Andreopoulos B."/>
            <person name="Baker S."/>
            <person name="Barry K."/>
            <person name="Bills G."/>
            <person name="Bluhm B."/>
            <person name="Cannon C."/>
            <person name="Castanera R."/>
            <person name="Culley D."/>
            <person name="Daum C."/>
            <person name="Ezra D."/>
            <person name="Gonzalez J."/>
            <person name="Henrissat B."/>
            <person name="Kuo A."/>
            <person name="Liang C."/>
            <person name="Lipzen A."/>
            <person name="Lutzoni F."/>
            <person name="Magnuson J."/>
            <person name="Mondo S."/>
            <person name="Nolan M."/>
            <person name="Ohm R."/>
            <person name="Pangilinan J."/>
            <person name="Park H.-J."/>
            <person name="Ramirez L."/>
            <person name="Alfaro M."/>
            <person name="Sun H."/>
            <person name="Tritt A."/>
            <person name="Yoshinaga Y."/>
            <person name="Zwiers L.-H."/>
            <person name="Turgeon B."/>
            <person name="Goodwin S."/>
            <person name="Spatafora J."/>
            <person name="Crous P."/>
            <person name="Grigoriev I."/>
        </authorList>
    </citation>
    <scope>NUCLEOTIDE SEQUENCE</scope>
    <source>
        <strain evidence="8">CBS 122681</strain>
    </source>
</reference>
<keyword evidence="7" id="KW-0503">Monooxygenase</keyword>
<evidence type="ECO:0000256" key="6">
    <source>
        <dbReference type="PIRSR" id="PIRSR602403-1"/>
    </source>
</evidence>
<evidence type="ECO:0000256" key="4">
    <source>
        <dbReference type="ARBA" id="ARBA00022723"/>
    </source>
</evidence>
<evidence type="ECO:0000256" key="7">
    <source>
        <dbReference type="RuleBase" id="RU000461"/>
    </source>
</evidence>
<feature type="non-terminal residue" evidence="8">
    <location>
        <position position="1"/>
    </location>
</feature>
<dbReference type="PROSITE" id="PS00086">
    <property type="entry name" value="CYTOCHROME_P450"/>
    <property type="match status" value="1"/>
</dbReference>
<proteinExistence type="inferred from homology"/>
<dbReference type="SUPFAM" id="SSF48264">
    <property type="entry name" value="Cytochrome P450"/>
    <property type="match status" value="1"/>
</dbReference>
<dbReference type="InterPro" id="IPR001128">
    <property type="entry name" value="Cyt_P450"/>
</dbReference>
<dbReference type="GO" id="GO:0008395">
    <property type="term" value="F:steroid hydroxylase activity"/>
    <property type="evidence" value="ECO:0007669"/>
    <property type="project" value="TreeGrafter"/>
</dbReference>
<comment type="similarity">
    <text evidence="2 7">Belongs to the cytochrome P450 family.</text>
</comment>
<accession>A0A6A6T0Z5</accession>
<evidence type="ECO:0000256" key="5">
    <source>
        <dbReference type="ARBA" id="ARBA00023004"/>
    </source>
</evidence>
<dbReference type="OrthoDB" id="1470350at2759"/>
<dbReference type="PANTHER" id="PTHR24304">
    <property type="entry name" value="CYTOCHROME P450 FAMILY 7"/>
    <property type="match status" value="1"/>
</dbReference>
<dbReference type="EMBL" id="MU004390">
    <property type="protein sequence ID" value="KAF2652997.1"/>
    <property type="molecule type" value="Genomic_DNA"/>
</dbReference>
<dbReference type="InterPro" id="IPR002403">
    <property type="entry name" value="Cyt_P450_E_grp-IV"/>
</dbReference>
<keyword evidence="7" id="KW-0560">Oxidoreductase</keyword>
<dbReference type="GO" id="GO:0016705">
    <property type="term" value="F:oxidoreductase activity, acting on paired donors, with incorporation or reduction of molecular oxygen"/>
    <property type="evidence" value="ECO:0007669"/>
    <property type="project" value="InterPro"/>
</dbReference>